<evidence type="ECO:0000259" key="3">
    <source>
        <dbReference type="PROSITE" id="PS50222"/>
    </source>
</evidence>
<gene>
    <name evidence="5" type="primary">LOC109477749</name>
</gene>
<keyword evidence="4" id="KW-1185">Reference proteome</keyword>
<proteinExistence type="predicted"/>
<protein>
    <submittedName>
        <fullName evidence="5">Calmodulin-like</fullName>
    </submittedName>
</protein>
<dbReference type="Pfam" id="PF13499">
    <property type="entry name" value="EF-hand_7"/>
    <property type="match status" value="3"/>
</dbReference>
<dbReference type="FunFam" id="1.10.238.10:FF:000178">
    <property type="entry name" value="Calmodulin-2 A"/>
    <property type="match status" value="1"/>
</dbReference>
<dbReference type="SMART" id="SM00054">
    <property type="entry name" value="EFh"/>
    <property type="match status" value="4"/>
</dbReference>
<dbReference type="OrthoDB" id="418595at2759"/>
<dbReference type="SUPFAM" id="SSF47473">
    <property type="entry name" value="EF-hand"/>
    <property type="match status" value="2"/>
</dbReference>
<dbReference type="PANTHER" id="PTHR23048:SF0">
    <property type="entry name" value="CALMODULIN LIKE 3"/>
    <property type="match status" value="1"/>
</dbReference>
<dbReference type="InterPro" id="IPR018247">
    <property type="entry name" value="EF_Hand_1_Ca_BS"/>
</dbReference>
<feature type="domain" description="EF-hand" evidence="3">
    <location>
        <begin position="35"/>
        <end position="70"/>
    </location>
</feature>
<dbReference type="GO" id="GO:0005509">
    <property type="term" value="F:calcium ion binding"/>
    <property type="evidence" value="ECO:0007669"/>
    <property type="project" value="InterPro"/>
</dbReference>
<dbReference type="InterPro" id="IPR002048">
    <property type="entry name" value="EF_hand_dom"/>
</dbReference>
<reference evidence="5" key="1">
    <citation type="submission" date="2025-08" db="UniProtKB">
        <authorList>
            <consortium name="RefSeq"/>
        </authorList>
    </citation>
    <scope>IDENTIFICATION</scope>
    <source>
        <tissue evidence="5">Gonad</tissue>
    </source>
</reference>
<dbReference type="GeneID" id="109477749"/>
<organism evidence="4 5">
    <name type="scientific">Branchiostoma belcheri</name>
    <name type="common">Amphioxus</name>
    <dbReference type="NCBI Taxonomy" id="7741"/>
    <lineage>
        <taxon>Eukaryota</taxon>
        <taxon>Metazoa</taxon>
        <taxon>Chordata</taxon>
        <taxon>Cephalochordata</taxon>
        <taxon>Leptocardii</taxon>
        <taxon>Amphioxiformes</taxon>
        <taxon>Branchiostomatidae</taxon>
        <taxon>Branchiostoma</taxon>
    </lineage>
</organism>
<evidence type="ECO:0000256" key="1">
    <source>
        <dbReference type="ARBA" id="ARBA00022737"/>
    </source>
</evidence>
<dbReference type="Proteomes" id="UP000515135">
    <property type="component" value="Unplaced"/>
</dbReference>
<evidence type="ECO:0000313" key="5">
    <source>
        <dbReference type="RefSeq" id="XP_019634654.1"/>
    </source>
</evidence>
<dbReference type="PROSITE" id="PS50222">
    <property type="entry name" value="EF_HAND_2"/>
    <property type="match status" value="4"/>
</dbReference>
<dbReference type="PROSITE" id="PS00018">
    <property type="entry name" value="EF_HAND_1"/>
    <property type="match status" value="2"/>
</dbReference>
<dbReference type="PANTHER" id="PTHR23048">
    <property type="entry name" value="MYOSIN LIGHT CHAIN 1, 3"/>
    <property type="match status" value="1"/>
</dbReference>
<dbReference type="GO" id="GO:0016460">
    <property type="term" value="C:myosin II complex"/>
    <property type="evidence" value="ECO:0007669"/>
    <property type="project" value="TreeGrafter"/>
</dbReference>
<accession>A0A6P4ZKZ3</accession>
<feature type="domain" description="EF-hand" evidence="3">
    <location>
        <begin position="122"/>
        <end position="154"/>
    </location>
</feature>
<dbReference type="Gene3D" id="1.10.238.10">
    <property type="entry name" value="EF-hand"/>
    <property type="match status" value="3"/>
</dbReference>
<feature type="domain" description="EF-hand" evidence="3">
    <location>
        <begin position="156"/>
        <end position="191"/>
    </location>
</feature>
<dbReference type="InterPro" id="IPR050230">
    <property type="entry name" value="CALM/Myosin/TropC-like"/>
</dbReference>
<dbReference type="KEGG" id="bbel:109477749"/>
<evidence type="ECO:0000313" key="4">
    <source>
        <dbReference type="Proteomes" id="UP000515135"/>
    </source>
</evidence>
<name>A0A6P4ZKZ3_BRABE</name>
<feature type="domain" description="EF-hand" evidence="3">
    <location>
        <begin position="85"/>
        <end position="120"/>
    </location>
</feature>
<dbReference type="AlphaFoldDB" id="A0A6P4ZKZ3"/>
<keyword evidence="1" id="KW-0677">Repeat</keyword>
<dbReference type="InterPro" id="IPR011992">
    <property type="entry name" value="EF-hand-dom_pair"/>
</dbReference>
<sequence length="228" mass="25162">MAAGDQLFDILGGSEEVQITRDELKATLKEMGHNLPDDKIEEAMKILDKDNTGSINFSQFMEFCETHLPSEQGYDGGDITNNPDKMEEQLREVFQAFDTSGDGTISKAELAKALTQAGKQPPNQQMIDVVFARIDKDGKGSLDFNEFVAFIMSMPPPVDALRQAFEQMDTDGSGNLEKDELKKLLEMAGAGPMPDDALEDVITQIGGPDRKVSFDEFCKFISPQQQQA</sequence>
<keyword evidence="2" id="KW-0106">Calcium</keyword>
<dbReference type="RefSeq" id="XP_019634654.1">
    <property type="nucleotide sequence ID" value="XM_019779095.1"/>
</dbReference>
<evidence type="ECO:0000256" key="2">
    <source>
        <dbReference type="ARBA" id="ARBA00022837"/>
    </source>
</evidence>